<dbReference type="EMBL" id="ADLO01000056">
    <property type="protein sequence ID" value="KGF55552.1"/>
    <property type="molecule type" value="Genomic_DNA"/>
</dbReference>
<dbReference type="Pfam" id="PF02361">
    <property type="entry name" value="CbiQ"/>
    <property type="match status" value="1"/>
</dbReference>
<evidence type="ECO:0000256" key="2">
    <source>
        <dbReference type="ARBA" id="ARBA00022475"/>
    </source>
</evidence>
<protein>
    <recommendedName>
        <fullName evidence="9">Cobalt transport protein</fullName>
    </recommendedName>
</protein>
<dbReference type="InterPro" id="IPR003339">
    <property type="entry name" value="ABC/ECF_trnsptr_transmembrane"/>
</dbReference>
<feature type="transmembrane region" description="Helical" evidence="6">
    <location>
        <begin position="59"/>
        <end position="86"/>
    </location>
</feature>
<dbReference type="AlphaFoldDB" id="A0A096CL51"/>
<dbReference type="PATRIC" id="fig|742738.3.peg.1917"/>
<proteinExistence type="predicted"/>
<comment type="subcellular location">
    <subcellularLocation>
        <location evidence="1">Membrane</location>
        <topology evidence="1">Multi-pass membrane protein</topology>
    </subcellularLocation>
</comment>
<evidence type="ECO:0000313" key="7">
    <source>
        <dbReference type="EMBL" id="KGF55552.1"/>
    </source>
</evidence>
<keyword evidence="4 6" id="KW-1133">Transmembrane helix</keyword>
<evidence type="ECO:0000256" key="4">
    <source>
        <dbReference type="ARBA" id="ARBA00022989"/>
    </source>
</evidence>
<dbReference type="eggNOG" id="COG0619">
    <property type="taxonomic scope" value="Bacteria"/>
</dbReference>
<dbReference type="InterPro" id="IPR051611">
    <property type="entry name" value="ECF_transporter_component"/>
</dbReference>
<keyword evidence="2" id="KW-1003">Cell membrane</keyword>
<evidence type="ECO:0000256" key="6">
    <source>
        <dbReference type="SAM" id="Phobius"/>
    </source>
</evidence>
<comment type="caution">
    <text evidence="7">The sequence shown here is derived from an EMBL/GenBank/DDBJ whole genome shotgun (WGS) entry which is preliminary data.</text>
</comment>
<reference evidence="7 8" key="1">
    <citation type="submission" date="2011-08" db="EMBL/GenBank/DDBJ databases">
        <title>The Genome Sequence of Clostridium orbiscindens 1_3_50AFAA.</title>
        <authorList>
            <consortium name="The Broad Institute Genome Sequencing Platform"/>
            <person name="Earl A."/>
            <person name="Ward D."/>
            <person name="Feldgarden M."/>
            <person name="Gevers D."/>
            <person name="Daigneault M."/>
            <person name="Strauss J."/>
            <person name="Allen-Vercoe E."/>
            <person name="Young S.K."/>
            <person name="Zeng Q."/>
            <person name="Gargeya S."/>
            <person name="Fitzgerald M."/>
            <person name="Haas B."/>
            <person name="Abouelleil A."/>
            <person name="Alvarado L."/>
            <person name="Arachchi H.M."/>
            <person name="Berlin A."/>
            <person name="Brown A."/>
            <person name="Chapman S.B."/>
            <person name="Chen Z."/>
            <person name="Dunbar C."/>
            <person name="Freedman E."/>
            <person name="Gearin G."/>
            <person name="Gellesch M."/>
            <person name="Goldberg J."/>
            <person name="Griggs A."/>
            <person name="Gujja S."/>
            <person name="Heiman D."/>
            <person name="Howarth C."/>
            <person name="Larson L."/>
            <person name="Lui A."/>
            <person name="MacDonald P.J.P."/>
            <person name="Montmayeur A."/>
            <person name="Murphy C."/>
            <person name="Neiman D."/>
            <person name="Pearson M."/>
            <person name="Priest M."/>
            <person name="Roberts A."/>
            <person name="Saif S."/>
            <person name="Shea T."/>
            <person name="Shenoy N."/>
            <person name="Sisk P."/>
            <person name="Stolte C."/>
            <person name="Sykes S."/>
            <person name="Wortman J."/>
            <person name="Nusbaum C."/>
            <person name="Birren B."/>
        </authorList>
    </citation>
    <scope>NUCLEOTIDE SEQUENCE [LARGE SCALE GENOMIC DNA]</scope>
    <source>
        <strain evidence="7 8">1_3_50AFAA</strain>
    </source>
</reference>
<evidence type="ECO:0000256" key="5">
    <source>
        <dbReference type="ARBA" id="ARBA00023136"/>
    </source>
</evidence>
<dbReference type="PANTHER" id="PTHR34857:SF2">
    <property type="entry name" value="SLL0384 PROTEIN"/>
    <property type="match status" value="1"/>
</dbReference>
<gene>
    <name evidence="7" type="ORF">HMPREF9460_01865</name>
</gene>
<name>A0A096CL51_FLAPL</name>
<organism evidence="7 8">
    <name type="scientific">Flavonifractor plautii 1_3_50AFAA</name>
    <dbReference type="NCBI Taxonomy" id="742738"/>
    <lineage>
        <taxon>Bacteria</taxon>
        <taxon>Bacillati</taxon>
        <taxon>Bacillota</taxon>
        <taxon>Clostridia</taxon>
        <taxon>Eubacteriales</taxon>
        <taxon>Oscillospiraceae</taxon>
        <taxon>Flavonifractor</taxon>
    </lineage>
</organism>
<evidence type="ECO:0000256" key="1">
    <source>
        <dbReference type="ARBA" id="ARBA00004141"/>
    </source>
</evidence>
<dbReference type="CDD" id="cd16914">
    <property type="entry name" value="EcfT"/>
    <property type="match status" value="1"/>
</dbReference>
<dbReference type="GO" id="GO:0005886">
    <property type="term" value="C:plasma membrane"/>
    <property type="evidence" value="ECO:0007669"/>
    <property type="project" value="UniProtKB-ARBA"/>
</dbReference>
<dbReference type="RefSeq" id="WP_044940909.1">
    <property type="nucleotide sequence ID" value="NZ_KN174163.1"/>
</dbReference>
<evidence type="ECO:0000256" key="3">
    <source>
        <dbReference type="ARBA" id="ARBA00022692"/>
    </source>
</evidence>
<dbReference type="PANTHER" id="PTHR34857">
    <property type="entry name" value="SLL0384 PROTEIN"/>
    <property type="match status" value="1"/>
</dbReference>
<dbReference type="HOGENOM" id="CLU_076847_1_0_9"/>
<sequence>MGNGKKSIFDPRAGLWILIAANIIAFSDHTLWVELALIALLLALMIVHRRFTMAVKWAVGYCALLVFQQVILPASPMIIATSFTIFATYTRRMFPCLMTGSLMLKCTPLRYLIVGLRQLHIPQKLIVAISVTLRYFPAIREEIGHIRDAMKLRNIRGLSRLECTVMPLMVSATETAEELSAAAVTRGIENPARKTSAVSLRLMPADLTGMLLVLALLIGSFVVQ</sequence>
<evidence type="ECO:0008006" key="9">
    <source>
        <dbReference type="Google" id="ProtNLM"/>
    </source>
</evidence>
<dbReference type="Proteomes" id="UP000029585">
    <property type="component" value="Unassembled WGS sequence"/>
</dbReference>
<feature type="transmembrane region" description="Helical" evidence="6">
    <location>
        <begin position="202"/>
        <end position="223"/>
    </location>
</feature>
<evidence type="ECO:0000313" key="8">
    <source>
        <dbReference type="Proteomes" id="UP000029585"/>
    </source>
</evidence>
<accession>A0A096CL51</accession>
<feature type="transmembrane region" description="Helical" evidence="6">
    <location>
        <begin position="15"/>
        <end position="47"/>
    </location>
</feature>
<keyword evidence="5 6" id="KW-0472">Membrane</keyword>
<keyword evidence="8" id="KW-1185">Reference proteome</keyword>
<keyword evidence="3 6" id="KW-0812">Transmembrane</keyword>